<reference evidence="3" key="1">
    <citation type="submission" date="2017-06" db="EMBL/GenBank/DDBJ databases">
        <authorList>
            <person name="Varghese N."/>
            <person name="Submissions S."/>
        </authorList>
    </citation>
    <scope>NUCLEOTIDE SEQUENCE [LARGE SCALE GENOMIC DNA]</scope>
    <source>
        <strain evidence="3">DSM 22348</strain>
    </source>
</reference>
<dbReference type="EMBL" id="FZOL01000012">
    <property type="protein sequence ID" value="SNS65575.1"/>
    <property type="molecule type" value="Genomic_DNA"/>
</dbReference>
<dbReference type="Gene3D" id="3.60.21.10">
    <property type="match status" value="1"/>
</dbReference>
<dbReference type="Pfam" id="PF00149">
    <property type="entry name" value="Metallophos"/>
    <property type="match status" value="1"/>
</dbReference>
<sequence>MIWFLGDVHGRFDHVIRLVKLHRPEAVVFLGDLECSLPLDIILRPILDITEVWFIHGNHDTDRPAYWHNLHGNSLAERSLHGRVVEIAGHRIAGLGGTFEAQVWLPGSPDTGIQNYQGFLDHLAFRPQHADIVATKMQHALSAIFPDDYFTLAMEKADILVCHEAPTCHPYGYSEIDELAQAMGAKMVVHGHHHDCLDYRSEWPRLGFEAYGVAFRSIMTVNGEVIS</sequence>
<feature type="domain" description="Calcineurin-like phosphoesterase" evidence="1">
    <location>
        <begin position="2"/>
        <end position="195"/>
    </location>
</feature>
<evidence type="ECO:0000259" key="1">
    <source>
        <dbReference type="Pfam" id="PF00149"/>
    </source>
</evidence>
<keyword evidence="3" id="KW-1185">Reference proteome</keyword>
<dbReference type="STRING" id="1215104.GCA_000730585_04341"/>
<dbReference type="RefSeq" id="WP_042122377.1">
    <property type="nucleotide sequence ID" value="NZ_FZOL01000012.1"/>
</dbReference>
<dbReference type="GO" id="GO:0016787">
    <property type="term" value="F:hydrolase activity"/>
    <property type="evidence" value="ECO:0007669"/>
    <property type="project" value="InterPro"/>
</dbReference>
<dbReference type="Proteomes" id="UP000198407">
    <property type="component" value="Unassembled WGS sequence"/>
</dbReference>
<dbReference type="SUPFAM" id="SSF56300">
    <property type="entry name" value="Metallo-dependent phosphatases"/>
    <property type="match status" value="1"/>
</dbReference>
<name>A0A239G9G1_9PSED</name>
<dbReference type="AlphaFoldDB" id="A0A239G9G1"/>
<organism evidence="2 3">
    <name type="scientific">Pseudomonas japonica</name>
    <dbReference type="NCBI Taxonomy" id="256466"/>
    <lineage>
        <taxon>Bacteria</taxon>
        <taxon>Pseudomonadati</taxon>
        <taxon>Pseudomonadota</taxon>
        <taxon>Gammaproteobacteria</taxon>
        <taxon>Pseudomonadales</taxon>
        <taxon>Pseudomonadaceae</taxon>
        <taxon>Pseudomonas</taxon>
    </lineage>
</organism>
<gene>
    <name evidence="2" type="ORF">SAMN05444352_11228</name>
</gene>
<protein>
    <submittedName>
        <fullName evidence="2">Calcineurin-like phosphoesterase</fullName>
    </submittedName>
</protein>
<evidence type="ECO:0000313" key="3">
    <source>
        <dbReference type="Proteomes" id="UP000198407"/>
    </source>
</evidence>
<proteinExistence type="predicted"/>
<dbReference type="InterPro" id="IPR029052">
    <property type="entry name" value="Metallo-depent_PP-like"/>
</dbReference>
<dbReference type="OrthoDB" id="7831721at2"/>
<evidence type="ECO:0000313" key="2">
    <source>
        <dbReference type="EMBL" id="SNS65575.1"/>
    </source>
</evidence>
<accession>A0A239G9G1</accession>
<dbReference type="InterPro" id="IPR004843">
    <property type="entry name" value="Calcineurin-like_PHP"/>
</dbReference>